<evidence type="ECO:0000256" key="1">
    <source>
        <dbReference type="SAM" id="Phobius"/>
    </source>
</evidence>
<dbReference type="AlphaFoldDB" id="A0A8H8R7G1"/>
<dbReference type="RefSeq" id="XP_031008641.1">
    <property type="nucleotide sequence ID" value="XM_031146746.1"/>
</dbReference>
<evidence type="ECO:0000313" key="3">
    <source>
        <dbReference type="Proteomes" id="UP000431533"/>
    </source>
</evidence>
<feature type="transmembrane region" description="Helical" evidence="1">
    <location>
        <begin position="185"/>
        <end position="210"/>
    </location>
</feature>
<dbReference type="Proteomes" id="UP000431533">
    <property type="component" value="Unassembled WGS sequence"/>
</dbReference>
<dbReference type="EMBL" id="QGMH01000013">
    <property type="protein sequence ID" value="TVY29854.1"/>
    <property type="molecule type" value="Genomic_DNA"/>
</dbReference>
<organism evidence="2 3">
    <name type="scientific">Lachnellula hyalina</name>
    <dbReference type="NCBI Taxonomy" id="1316788"/>
    <lineage>
        <taxon>Eukaryota</taxon>
        <taxon>Fungi</taxon>
        <taxon>Dikarya</taxon>
        <taxon>Ascomycota</taxon>
        <taxon>Pezizomycotina</taxon>
        <taxon>Leotiomycetes</taxon>
        <taxon>Helotiales</taxon>
        <taxon>Lachnaceae</taxon>
        <taxon>Lachnellula</taxon>
    </lineage>
</organism>
<reference evidence="2 3" key="1">
    <citation type="submission" date="2018-05" db="EMBL/GenBank/DDBJ databases">
        <title>Genome sequencing and assembly of the regulated plant pathogen Lachnellula willkommii and related sister species for the development of diagnostic species identification markers.</title>
        <authorList>
            <person name="Giroux E."/>
            <person name="Bilodeau G."/>
        </authorList>
    </citation>
    <scope>NUCLEOTIDE SEQUENCE [LARGE SCALE GENOMIC DNA]</scope>
    <source>
        <strain evidence="2 3">CBS 185.66</strain>
    </source>
</reference>
<feature type="transmembrane region" description="Helical" evidence="1">
    <location>
        <begin position="47"/>
        <end position="66"/>
    </location>
</feature>
<evidence type="ECO:0000313" key="2">
    <source>
        <dbReference type="EMBL" id="TVY29854.1"/>
    </source>
</evidence>
<protein>
    <recommendedName>
        <fullName evidence="4">Steroid 5-alpha reductase C-terminal domain-containing protein</fullName>
    </recommendedName>
</protein>
<accession>A0A8H8R7G1</accession>
<feature type="transmembrane region" description="Helical" evidence="1">
    <location>
        <begin position="158"/>
        <end position="179"/>
    </location>
</feature>
<dbReference type="PANTHER" id="PTHR32251:SF17">
    <property type="entry name" value="STEROID 5-ALPHA REDUCTASE C-TERMINAL DOMAIN-CONTAINING PROTEIN"/>
    <property type="match status" value="1"/>
</dbReference>
<dbReference type="OrthoDB" id="201504at2759"/>
<keyword evidence="1" id="KW-0472">Membrane</keyword>
<keyword evidence="1" id="KW-0812">Transmembrane</keyword>
<keyword evidence="1" id="KW-1133">Transmembrane helix</keyword>
<proteinExistence type="predicted"/>
<feature type="transmembrane region" description="Helical" evidence="1">
    <location>
        <begin position="21"/>
        <end position="41"/>
    </location>
</feature>
<dbReference type="Pfam" id="PF06966">
    <property type="entry name" value="DUF1295"/>
    <property type="match status" value="1"/>
</dbReference>
<evidence type="ECO:0008006" key="4">
    <source>
        <dbReference type="Google" id="ProtNLM"/>
    </source>
</evidence>
<gene>
    <name evidence="2" type="ORF">LHYA1_G001767</name>
</gene>
<dbReference type="Gene3D" id="1.20.120.1630">
    <property type="match status" value="1"/>
</dbReference>
<name>A0A8H8R7G1_9HELO</name>
<feature type="transmembrane region" description="Helical" evidence="1">
    <location>
        <begin position="282"/>
        <end position="303"/>
    </location>
</feature>
<dbReference type="GeneID" id="41981965"/>
<dbReference type="PANTHER" id="PTHR32251">
    <property type="entry name" value="3-OXO-5-ALPHA-STEROID 4-DEHYDROGENASE"/>
    <property type="match status" value="1"/>
</dbReference>
<dbReference type="GO" id="GO:0016020">
    <property type="term" value="C:membrane"/>
    <property type="evidence" value="ECO:0007669"/>
    <property type="project" value="TreeGrafter"/>
</dbReference>
<dbReference type="InterPro" id="IPR010721">
    <property type="entry name" value="UstE-like"/>
</dbReference>
<comment type="caution">
    <text evidence="2">The sequence shown here is derived from an EMBL/GenBank/DDBJ whole genome shotgun (WGS) entry which is preliminary data.</text>
</comment>
<keyword evidence="3" id="KW-1185">Reference proteome</keyword>
<sequence>MALLNSLLHVTNFRNPFIRTLVPSISAAFAVQAAVAVPSILAQSERFYDLSGSLTYISVTALSLYLPALRARAAASLAGKAQPALPSLLDALTGKGGPNGLNWRQVVISTAVAVWELISFSELSRMERILGIKHISLVQERELTFQRFDEIKKSPPKFFGAFMVQATWVSLCLMPVLALNSIPHVALSALPVIGVTDIIGLLLFAGGLTFEVTADRQKNAWVQAKKNKEHDEDFLTRGLWGKSRHPNYFGESTLWTGIATTAAGVLMSNAGQLGMGLASTSYGGILGLGMAAVSPAFVTFLLFKVSGIPLSENKYDEKYGDRKDYQEWKKNTPMFFPKF</sequence>